<dbReference type="Pfam" id="PF03703">
    <property type="entry name" value="bPH_2"/>
    <property type="match status" value="3"/>
</dbReference>
<keyword evidence="1" id="KW-0472">Membrane</keyword>
<sequence length="496" mass="57939">MRYHPLTILYQLYQLIKNTFFLIIFLFVIRGQSEFWLFKYGRVLLAAVILLRTIYIFIEWFTKTYEVRERAFDLKEGIFTKVDRTIPFSKIQNIKRQKNFFHNMFGVTSVTFETAMDGEDDAVVFKVLTEAQADSLISIAEAKEEEAGDIVSSIENQEDKTDYMIHYRSSNRDLLKASFTSMSFLAIIPMISILYENLTPFLPFELVNKSVFQKVADNLWLLFVLIAVSIVLSVLIGIIRTYVKYGMFEIATSASHIFIKRGMMSTSYFSIKKSKVQAVVITQPLLKRILNMAEVKLISTANSNSDDKPQEINSLYPFLPYDEAMKLVVELLPTYELPSNMQRLPKQSLWLKLLMPSWPWIIATIALAYFRPTFLNVEQAWWILSTTLFFFVYINRIMDYMHTQFAISDRQLQFRNGGISTRLLLTKQQKVVEMEIIQTKVQQKLKVASVKTSIRATPLREEWFKDVPVAFAFQLNSWFQAGEKELHRVRKKLERI</sequence>
<dbReference type="AlphaFoldDB" id="A0A1H9R684"/>
<gene>
    <name evidence="3" type="ORF">SAMN04487944_10840</name>
</gene>
<dbReference type="PANTHER" id="PTHR34473:SF2">
    <property type="entry name" value="UPF0699 TRANSMEMBRANE PROTEIN YDBT"/>
    <property type="match status" value="1"/>
</dbReference>
<name>A0A1H9R684_9BACI</name>
<feature type="transmembrane region" description="Helical" evidence="1">
    <location>
        <begin position="381"/>
        <end position="398"/>
    </location>
</feature>
<dbReference type="InterPro" id="IPR005182">
    <property type="entry name" value="YdbS-like_PH"/>
</dbReference>
<feature type="transmembrane region" description="Helical" evidence="1">
    <location>
        <begin position="174"/>
        <end position="195"/>
    </location>
</feature>
<dbReference type="InterPro" id="IPR014529">
    <property type="entry name" value="UCP026631"/>
</dbReference>
<keyword evidence="1" id="KW-0812">Transmembrane</keyword>
<feature type="domain" description="YdbS-like PH" evidence="2">
    <location>
        <begin position="254"/>
        <end position="327"/>
    </location>
</feature>
<protein>
    <submittedName>
        <fullName evidence="3">Putative membrane protein</fullName>
    </submittedName>
</protein>
<feature type="transmembrane region" description="Helical" evidence="1">
    <location>
        <begin position="219"/>
        <end position="239"/>
    </location>
</feature>
<feature type="transmembrane region" description="Helical" evidence="1">
    <location>
        <begin position="12"/>
        <end position="31"/>
    </location>
</feature>
<keyword evidence="1" id="KW-1133">Transmembrane helix</keyword>
<evidence type="ECO:0000259" key="2">
    <source>
        <dbReference type="Pfam" id="PF03703"/>
    </source>
</evidence>
<accession>A0A1H9R684</accession>
<keyword evidence="4" id="KW-1185">Reference proteome</keyword>
<feature type="domain" description="YdbS-like PH" evidence="2">
    <location>
        <begin position="400"/>
        <end position="455"/>
    </location>
</feature>
<feature type="transmembrane region" description="Helical" evidence="1">
    <location>
        <begin position="349"/>
        <end position="369"/>
    </location>
</feature>
<feature type="domain" description="YdbS-like PH" evidence="2">
    <location>
        <begin position="60"/>
        <end position="136"/>
    </location>
</feature>
<evidence type="ECO:0000313" key="4">
    <source>
        <dbReference type="Proteomes" id="UP000199687"/>
    </source>
</evidence>
<dbReference type="Proteomes" id="UP000199687">
    <property type="component" value="Unassembled WGS sequence"/>
</dbReference>
<feature type="transmembrane region" description="Helical" evidence="1">
    <location>
        <begin position="43"/>
        <end position="62"/>
    </location>
</feature>
<dbReference type="RefSeq" id="WP_089740593.1">
    <property type="nucleotide sequence ID" value="NZ_FOGL01000008.1"/>
</dbReference>
<evidence type="ECO:0000313" key="3">
    <source>
        <dbReference type="EMBL" id="SER68190.1"/>
    </source>
</evidence>
<dbReference type="EMBL" id="FOGL01000008">
    <property type="protein sequence ID" value="SER68190.1"/>
    <property type="molecule type" value="Genomic_DNA"/>
</dbReference>
<reference evidence="3 4" key="1">
    <citation type="submission" date="2016-10" db="EMBL/GenBank/DDBJ databases">
        <authorList>
            <person name="de Groot N.N."/>
        </authorList>
    </citation>
    <scope>NUCLEOTIDE SEQUENCE [LARGE SCALE GENOMIC DNA]</scope>
    <source>
        <strain evidence="3 4">CGMCC 1.7727</strain>
    </source>
</reference>
<dbReference type="PANTHER" id="PTHR34473">
    <property type="entry name" value="UPF0699 TRANSMEMBRANE PROTEIN YDBS"/>
    <property type="match status" value="1"/>
</dbReference>
<dbReference type="OrthoDB" id="2317554at2"/>
<proteinExistence type="predicted"/>
<dbReference type="PIRSF" id="PIRSF026631">
    <property type="entry name" value="UCP026631"/>
    <property type="match status" value="1"/>
</dbReference>
<evidence type="ECO:0000256" key="1">
    <source>
        <dbReference type="SAM" id="Phobius"/>
    </source>
</evidence>
<organism evidence="3 4">
    <name type="scientific">Gracilibacillus ureilyticus</name>
    <dbReference type="NCBI Taxonomy" id="531814"/>
    <lineage>
        <taxon>Bacteria</taxon>
        <taxon>Bacillati</taxon>
        <taxon>Bacillota</taxon>
        <taxon>Bacilli</taxon>
        <taxon>Bacillales</taxon>
        <taxon>Bacillaceae</taxon>
        <taxon>Gracilibacillus</taxon>
    </lineage>
</organism>
<dbReference type="STRING" id="531814.SAMN04487944_10840"/>